<dbReference type="VEuPathDB" id="TrichDB:TRFO_20134"/>
<accession>A0A1J4KLH7</accession>
<evidence type="ECO:0000256" key="3">
    <source>
        <dbReference type="ARBA" id="ARBA00022840"/>
    </source>
</evidence>
<feature type="coiled-coil region" evidence="6">
    <location>
        <begin position="3"/>
        <end position="54"/>
    </location>
</feature>
<dbReference type="Pfam" id="PF00004">
    <property type="entry name" value="AAA"/>
    <property type="match status" value="1"/>
</dbReference>
<keyword evidence="8" id="KW-0378">Hydrolase</keyword>
<evidence type="ECO:0000256" key="2">
    <source>
        <dbReference type="ARBA" id="ARBA00022741"/>
    </source>
</evidence>
<dbReference type="SUPFAM" id="SSF52540">
    <property type="entry name" value="P-loop containing nucleoside triphosphate hydrolases"/>
    <property type="match status" value="1"/>
</dbReference>
<evidence type="ECO:0000313" key="8">
    <source>
        <dbReference type="EMBL" id="OHT10542.1"/>
    </source>
</evidence>
<comment type="caution">
    <text evidence="8">The sequence shown here is derived from an EMBL/GenBank/DDBJ whole genome shotgun (WGS) entry which is preliminary data.</text>
</comment>
<gene>
    <name evidence="8" type="primary">RPT4A</name>
    <name evidence="8" type="ORF">TRFO_20134</name>
</gene>
<dbReference type="InterPro" id="IPR027417">
    <property type="entry name" value="P-loop_NTPase"/>
</dbReference>
<evidence type="ECO:0000256" key="5">
    <source>
        <dbReference type="RuleBase" id="RU003651"/>
    </source>
</evidence>
<dbReference type="RefSeq" id="XP_068363678.1">
    <property type="nucleotide sequence ID" value="XM_068501217.1"/>
</dbReference>
<evidence type="ECO:0000256" key="6">
    <source>
        <dbReference type="SAM" id="Coils"/>
    </source>
</evidence>
<organism evidence="8 9">
    <name type="scientific">Tritrichomonas foetus</name>
    <dbReference type="NCBI Taxonomy" id="1144522"/>
    <lineage>
        <taxon>Eukaryota</taxon>
        <taxon>Metamonada</taxon>
        <taxon>Parabasalia</taxon>
        <taxon>Tritrichomonadida</taxon>
        <taxon>Tritrichomonadidae</taxon>
        <taxon>Tritrichomonas</taxon>
    </lineage>
</organism>
<keyword evidence="9" id="KW-1185">Reference proteome</keyword>
<proteinExistence type="inferred from homology"/>
<dbReference type="EMBL" id="MLAK01000608">
    <property type="protein sequence ID" value="OHT10542.1"/>
    <property type="molecule type" value="Genomic_DNA"/>
</dbReference>
<dbReference type="SMART" id="SM00382">
    <property type="entry name" value="AAA"/>
    <property type="match status" value="1"/>
</dbReference>
<dbReference type="GO" id="GO:0016887">
    <property type="term" value="F:ATP hydrolysis activity"/>
    <property type="evidence" value="ECO:0007669"/>
    <property type="project" value="InterPro"/>
</dbReference>
<dbReference type="InterPro" id="IPR012340">
    <property type="entry name" value="NA-bd_OB-fold"/>
</dbReference>
<dbReference type="InterPro" id="IPR003593">
    <property type="entry name" value="AAA+_ATPase"/>
</dbReference>
<dbReference type="AlphaFoldDB" id="A0A1J4KLH7"/>
<evidence type="ECO:0000313" key="9">
    <source>
        <dbReference type="Proteomes" id="UP000179807"/>
    </source>
</evidence>
<dbReference type="InterPro" id="IPR003959">
    <property type="entry name" value="ATPase_AAA_core"/>
</dbReference>
<protein>
    <submittedName>
        <fullName evidence="8">26S protease regulatory subunit 10B A</fullName>
    </submittedName>
</protein>
<dbReference type="PANTHER" id="PTHR23073">
    <property type="entry name" value="26S PROTEASOME REGULATORY SUBUNIT"/>
    <property type="match status" value="1"/>
</dbReference>
<reference evidence="8" key="1">
    <citation type="submission" date="2016-10" db="EMBL/GenBank/DDBJ databases">
        <authorList>
            <person name="Benchimol M."/>
            <person name="Almeida L.G."/>
            <person name="Vasconcelos A.T."/>
            <person name="Perreira-Neves A."/>
            <person name="Rosa I.A."/>
            <person name="Tasca T."/>
            <person name="Bogo M.R."/>
            <person name="de Souza W."/>
        </authorList>
    </citation>
    <scope>NUCLEOTIDE SEQUENCE [LARGE SCALE GENOMIC DNA]</scope>
    <source>
        <strain evidence="8">K</strain>
    </source>
</reference>
<dbReference type="Gene3D" id="2.40.50.140">
    <property type="entry name" value="Nucleic acid-binding proteins"/>
    <property type="match status" value="1"/>
</dbReference>
<dbReference type="GO" id="GO:0006508">
    <property type="term" value="P:proteolysis"/>
    <property type="evidence" value="ECO:0007669"/>
    <property type="project" value="UniProtKB-KW"/>
</dbReference>
<dbReference type="GO" id="GO:0005524">
    <property type="term" value="F:ATP binding"/>
    <property type="evidence" value="ECO:0007669"/>
    <property type="project" value="UniProtKB-KW"/>
</dbReference>
<keyword evidence="4" id="KW-0647">Proteasome</keyword>
<dbReference type="InterPro" id="IPR041569">
    <property type="entry name" value="AAA_lid_3"/>
</dbReference>
<evidence type="ECO:0000259" key="7">
    <source>
        <dbReference type="SMART" id="SM00382"/>
    </source>
</evidence>
<evidence type="ECO:0000256" key="4">
    <source>
        <dbReference type="ARBA" id="ARBA00022942"/>
    </source>
</evidence>
<dbReference type="InterPro" id="IPR032501">
    <property type="entry name" value="Prot_ATP_ID_OB_2nd"/>
</dbReference>
<dbReference type="Gene3D" id="3.40.50.300">
    <property type="entry name" value="P-loop containing nucleotide triphosphate hydrolases"/>
    <property type="match status" value="1"/>
</dbReference>
<dbReference type="GeneID" id="94835921"/>
<keyword evidence="3 5" id="KW-0067">ATP-binding</keyword>
<dbReference type="InterPro" id="IPR003960">
    <property type="entry name" value="ATPase_AAA_CS"/>
</dbReference>
<evidence type="ECO:0000256" key="1">
    <source>
        <dbReference type="ARBA" id="ARBA00006914"/>
    </source>
</evidence>
<comment type="similarity">
    <text evidence="1 5">Belongs to the AAA ATPase family.</text>
</comment>
<feature type="domain" description="AAA+ ATPase" evidence="7">
    <location>
        <begin position="168"/>
        <end position="307"/>
    </location>
</feature>
<dbReference type="GO" id="GO:0008233">
    <property type="term" value="F:peptidase activity"/>
    <property type="evidence" value="ECO:0007669"/>
    <property type="project" value="UniProtKB-KW"/>
</dbReference>
<dbReference type="Pfam" id="PF16450">
    <property type="entry name" value="Prot_ATP_ID_OB_C"/>
    <property type="match status" value="1"/>
</dbReference>
<keyword evidence="6" id="KW-0175">Coiled coil</keyword>
<dbReference type="PROSITE" id="PS00674">
    <property type="entry name" value="AAA"/>
    <property type="match status" value="1"/>
</dbReference>
<dbReference type="FunFam" id="3.40.50.300:FF:000034">
    <property type="entry name" value="26S protease regulatory subunit 10B"/>
    <property type="match status" value="1"/>
</dbReference>
<keyword evidence="8" id="KW-0645">Protease</keyword>
<keyword evidence="2 5" id="KW-0547">Nucleotide-binding</keyword>
<dbReference type="GO" id="GO:0000502">
    <property type="term" value="C:proteasome complex"/>
    <property type="evidence" value="ECO:0007669"/>
    <property type="project" value="UniProtKB-KW"/>
</dbReference>
<dbReference type="Pfam" id="PF17862">
    <property type="entry name" value="AAA_lid_3"/>
    <property type="match status" value="1"/>
</dbReference>
<sequence length="391" mass="43824">MSNEEKEAAMREYTEKLLKMTKLENEIRENGIENQRIRKEFEDTEKKLNAVRSVGQKVAEVYRVLEGNRYVIKMDGSGGRYVVNARQRIEPSLLTVGRRVALDKETLTIMHALPKTVDPQVYHMKTEDPGNIKYADVGGLGDQLNEIREIIELPLVNPGIFTRVGIKAPKGALLYGPPGTGKTLIARAVAHSTKAAFLKVVSTSLIASYIGESARLIREMFQYARLHQPCIIFIDEIDALGAKRMGDGQSNDREMQRTLMELLAQMDGFASSSQVKVIMATNRPDVLDPALLRPGRLDRKIEIPLPNEQARLEILKIHSKPLSLDGEIDFDAVVKLSEGFNGADLRNICTEAGLFALREEHDAVSNDDFIKAVRTIKKTKSLESELHYEKI</sequence>
<dbReference type="Proteomes" id="UP000179807">
    <property type="component" value="Unassembled WGS sequence"/>
</dbReference>
<name>A0A1J4KLH7_9EUKA</name>
<dbReference type="Gene3D" id="1.10.8.60">
    <property type="match status" value="1"/>
</dbReference>
<dbReference type="InterPro" id="IPR050221">
    <property type="entry name" value="26S_Proteasome_ATPase"/>
</dbReference>
<dbReference type="OrthoDB" id="1664597at2759"/>